<dbReference type="AlphaFoldDB" id="A0A2T3J1P7"/>
<dbReference type="RefSeq" id="WP_107348310.1">
    <property type="nucleotide sequence ID" value="NZ_PYMH01000002.1"/>
</dbReference>
<evidence type="ECO:0000313" key="3">
    <source>
        <dbReference type="Proteomes" id="UP000241222"/>
    </source>
</evidence>
<accession>A0A2T3J1P7</accession>
<reference evidence="2 3" key="1">
    <citation type="submission" date="2018-03" db="EMBL/GenBank/DDBJ databases">
        <title>Whole genome sequencing of Histamine producing bacteria.</title>
        <authorList>
            <person name="Butler K."/>
        </authorList>
    </citation>
    <scope>NUCLEOTIDE SEQUENCE [LARGE SCALE GENOMIC DNA]</scope>
    <source>
        <strain evidence="2 3">JCM 13586</strain>
    </source>
</reference>
<dbReference type="OrthoDB" id="9154076at2"/>
<organism evidence="2 3">
    <name type="scientific">Photobacterium lutimaris</name>
    <dbReference type="NCBI Taxonomy" id="388278"/>
    <lineage>
        <taxon>Bacteria</taxon>
        <taxon>Pseudomonadati</taxon>
        <taxon>Pseudomonadota</taxon>
        <taxon>Gammaproteobacteria</taxon>
        <taxon>Vibrionales</taxon>
        <taxon>Vibrionaceae</taxon>
        <taxon>Photobacterium</taxon>
    </lineage>
</organism>
<comment type="caution">
    <text evidence="2">The sequence shown here is derived from an EMBL/GenBank/DDBJ whole genome shotgun (WGS) entry which is preliminary data.</text>
</comment>
<keyword evidence="3" id="KW-1185">Reference proteome</keyword>
<dbReference type="Proteomes" id="UP000241222">
    <property type="component" value="Unassembled WGS sequence"/>
</dbReference>
<feature type="region of interest" description="Disordered" evidence="1">
    <location>
        <begin position="102"/>
        <end position="130"/>
    </location>
</feature>
<dbReference type="EMBL" id="PYMH01000002">
    <property type="protein sequence ID" value="PSU34987.1"/>
    <property type="molecule type" value="Genomic_DNA"/>
</dbReference>
<sequence length="283" mass="32593">MNEVEFTENGSRCTTDMFIANPERYQGQIICIECRKRAWFTKAYKVRDYERTACFNAHHEDGCLKATTILEAENMEDTESDENSDNTSADIIVNLDKTKHGSIEKTTDSDKTTTPPHNWEPSPRPHVIGGKSGFPMDRSLRQILSYLVRNPLYGSGKSIHIQAESGRTVLQGMLRDFLVDVPDIIENDYMTVKIFWGEINNYTEKPNGDLWLNYGTRTEPSIFLNKDLKLDVMEKYRMKDLSRFHGSHFIVVGNVGKSPNGKPIIRASYPKYMNFINYKEKER</sequence>
<feature type="compositionally biased region" description="Basic and acidic residues" evidence="1">
    <location>
        <begin position="102"/>
        <end position="111"/>
    </location>
</feature>
<proteinExistence type="predicted"/>
<gene>
    <name evidence="2" type="ORF">C9I99_07925</name>
</gene>
<evidence type="ECO:0000313" key="2">
    <source>
        <dbReference type="EMBL" id="PSU34987.1"/>
    </source>
</evidence>
<protein>
    <submittedName>
        <fullName evidence="2">Uncharacterized protein</fullName>
    </submittedName>
</protein>
<name>A0A2T3J1P7_9GAMM</name>
<evidence type="ECO:0000256" key="1">
    <source>
        <dbReference type="SAM" id="MobiDB-lite"/>
    </source>
</evidence>